<dbReference type="Proteomes" id="UP000076154">
    <property type="component" value="Unassembled WGS sequence"/>
</dbReference>
<dbReference type="AlphaFoldDB" id="A0A369JJK8"/>
<proteinExistence type="predicted"/>
<keyword evidence="3" id="KW-1185">Reference proteome</keyword>
<feature type="region of interest" description="Disordered" evidence="1">
    <location>
        <begin position="1"/>
        <end position="55"/>
    </location>
</feature>
<comment type="caution">
    <text evidence="2">The sequence shown here is derived from an EMBL/GenBank/DDBJ whole genome shotgun (WGS) entry which is preliminary data.</text>
</comment>
<dbReference type="EMBL" id="LUEZ02000077">
    <property type="protein sequence ID" value="RDB19584.1"/>
    <property type="molecule type" value="Genomic_DNA"/>
</dbReference>
<evidence type="ECO:0000256" key="1">
    <source>
        <dbReference type="SAM" id="MobiDB-lite"/>
    </source>
</evidence>
<accession>A0A369JJK8</accession>
<sequence>MRNSDGGERQQGGKAEQQQQQQQQQACTRGATARTHGEDKMERSGGERGAQPLSRDVALATLDDDERCSSSSWLVSMTMTLSYHLTLLALPRYVPHIACYLLPTPAFVSQLPEHVDTVSGSNFAKTTPPQSRLHIPRWPTHASWSSAFGVSNAEF</sequence>
<evidence type="ECO:0000313" key="3">
    <source>
        <dbReference type="Proteomes" id="UP000076154"/>
    </source>
</evidence>
<name>A0A369JJK8_HYPMA</name>
<gene>
    <name evidence="2" type="ORF">Hypma_013288</name>
</gene>
<evidence type="ECO:0000313" key="2">
    <source>
        <dbReference type="EMBL" id="RDB19584.1"/>
    </source>
</evidence>
<feature type="compositionally biased region" description="Basic and acidic residues" evidence="1">
    <location>
        <begin position="35"/>
        <end position="46"/>
    </location>
</feature>
<dbReference type="InParanoid" id="A0A369JJK8"/>
<reference evidence="2" key="1">
    <citation type="submission" date="2018-04" db="EMBL/GenBank/DDBJ databases">
        <title>Whole genome sequencing of Hypsizygus marmoreus.</title>
        <authorList>
            <person name="Choi I.-G."/>
            <person name="Min B."/>
            <person name="Kim J.-G."/>
            <person name="Kim S."/>
            <person name="Oh Y.-L."/>
            <person name="Kong W.-S."/>
            <person name="Park H."/>
            <person name="Jeong J."/>
            <person name="Song E.-S."/>
        </authorList>
    </citation>
    <scope>NUCLEOTIDE SEQUENCE [LARGE SCALE GENOMIC DNA]</scope>
    <source>
        <strain evidence="2">51987-8</strain>
    </source>
</reference>
<organism evidence="2 3">
    <name type="scientific">Hypsizygus marmoreus</name>
    <name type="common">White beech mushroom</name>
    <name type="synonym">Agaricus marmoreus</name>
    <dbReference type="NCBI Taxonomy" id="39966"/>
    <lineage>
        <taxon>Eukaryota</taxon>
        <taxon>Fungi</taxon>
        <taxon>Dikarya</taxon>
        <taxon>Basidiomycota</taxon>
        <taxon>Agaricomycotina</taxon>
        <taxon>Agaricomycetes</taxon>
        <taxon>Agaricomycetidae</taxon>
        <taxon>Agaricales</taxon>
        <taxon>Tricholomatineae</taxon>
        <taxon>Lyophyllaceae</taxon>
        <taxon>Hypsizygus</taxon>
    </lineage>
</organism>
<feature type="compositionally biased region" description="Low complexity" evidence="1">
    <location>
        <begin position="12"/>
        <end position="34"/>
    </location>
</feature>
<protein>
    <submittedName>
        <fullName evidence="2">Uncharacterized protein</fullName>
    </submittedName>
</protein>